<dbReference type="PROSITE" id="PS51892">
    <property type="entry name" value="SUBTILASE"/>
    <property type="match status" value="1"/>
</dbReference>
<dbReference type="PRINTS" id="PR00723">
    <property type="entry name" value="SUBTILISIN"/>
</dbReference>
<dbReference type="Pfam" id="PF05922">
    <property type="entry name" value="Inhibitor_I9"/>
    <property type="match status" value="1"/>
</dbReference>
<dbReference type="SUPFAM" id="SSF54897">
    <property type="entry name" value="Protease propeptides/inhibitors"/>
    <property type="match status" value="1"/>
</dbReference>
<evidence type="ECO:0000313" key="11">
    <source>
        <dbReference type="Proteomes" id="UP000541558"/>
    </source>
</evidence>
<feature type="active site" description="Charge relay system" evidence="5">
    <location>
        <position position="339"/>
    </location>
</feature>
<comment type="similarity">
    <text evidence="1 5 6">Belongs to the peptidase S8 family.</text>
</comment>
<comment type="caution">
    <text evidence="10">The sequence shown here is derived from an EMBL/GenBank/DDBJ whole genome shotgun (WGS) entry which is preliminary data.</text>
</comment>
<dbReference type="PROSITE" id="PS00136">
    <property type="entry name" value="SUBTILASE_ASP"/>
    <property type="match status" value="1"/>
</dbReference>
<dbReference type="CDD" id="cd04077">
    <property type="entry name" value="Peptidases_S8_PCSK9_ProteinaseK_like"/>
    <property type="match status" value="1"/>
</dbReference>
<evidence type="ECO:0000256" key="1">
    <source>
        <dbReference type="ARBA" id="ARBA00011073"/>
    </source>
</evidence>
<accession>A0A8H5ASZ3</accession>
<dbReference type="PROSITE" id="PS00137">
    <property type="entry name" value="SUBTILASE_HIS"/>
    <property type="match status" value="1"/>
</dbReference>
<evidence type="ECO:0000259" key="8">
    <source>
        <dbReference type="Pfam" id="PF00082"/>
    </source>
</evidence>
<evidence type="ECO:0000256" key="2">
    <source>
        <dbReference type="ARBA" id="ARBA00022670"/>
    </source>
</evidence>
<dbReference type="InterPro" id="IPR034193">
    <property type="entry name" value="PCSK9_ProteinaseK-like"/>
</dbReference>
<dbReference type="GO" id="GO:0006508">
    <property type="term" value="P:proteolysis"/>
    <property type="evidence" value="ECO:0007669"/>
    <property type="project" value="UniProtKB-KW"/>
</dbReference>
<organism evidence="10 11">
    <name type="scientific">Ephemerocybe angulata</name>
    <dbReference type="NCBI Taxonomy" id="980116"/>
    <lineage>
        <taxon>Eukaryota</taxon>
        <taxon>Fungi</taxon>
        <taxon>Dikarya</taxon>
        <taxon>Basidiomycota</taxon>
        <taxon>Agaricomycotina</taxon>
        <taxon>Agaricomycetes</taxon>
        <taxon>Agaricomycetidae</taxon>
        <taxon>Agaricales</taxon>
        <taxon>Agaricineae</taxon>
        <taxon>Psathyrellaceae</taxon>
        <taxon>Ephemerocybe</taxon>
    </lineage>
</organism>
<dbReference type="InterPro" id="IPR010259">
    <property type="entry name" value="S8pro/Inhibitor_I9"/>
</dbReference>
<dbReference type="SUPFAM" id="SSF52743">
    <property type="entry name" value="Subtilisin-like"/>
    <property type="match status" value="1"/>
</dbReference>
<feature type="signal peptide" evidence="7">
    <location>
        <begin position="1"/>
        <end position="21"/>
    </location>
</feature>
<keyword evidence="11" id="KW-1185">Reference proteome</keyword>
<dbReference type="InterPro" id="IPR036852">
    <property type="entry name" value="Peptidase_S8/S53_dom_sf"/>
</dbReference>
<dbReference type="PROSITE" id="PS00138">
    <property type="entry name" value="SUBTILASE_SER"/>
    <property type="match status" value="1"/>
</dbReference>
<dbReference type="PANTHER" id="PTHR43806:SF58">
    <property type="entry name" value="ALKALINE PROTEASE 1-RELATED"/>
    <property type="match status" value="1"/>
</dbReference>
<dbReference type="GO" id="GO:0005615">
    <property type="term" value="C:extracellular space"/>
    <property type="evidence" value="ECO:0007669"/>
    <property type="project" value="TreeGrafter"/>
</dbReference>
<evidence type="ECO:0000256" key="7">
    <source>
        <dbReference type="SAM" id="SignalP"/>
    </source>
</evidence>
<name>A0A8H5ASZ3_9AGAR</name>
<dbReference type="InterPro" id="IPR000209">
    <property type="entry name" value="Peptidase_S8/S53_dom"/>
</dbReference>
<evidence type="ECO:0000256" key="6">
    <source>
        <dbReference type="RuleBase" id="RU003355"/>
    </source>
</evidence>
<dbReference type="InterPro" id="IPR050131">
    <property type="entry name" value="Peptidase_S8_subtilisin-like"/>
</dbReference>
<dbReference type="OrthoDB" id="19448at2759"/>
<evidence type="ECO:0000256" key="5">
    <source>
        <dbReference type="PROSITE-ProRule" id="PRU01240"/>
    </source>
</evidence>
<keyword evidence="4 5" id="KW-0720">Serine protease</keyword>
<sequence>MRFFTTIAGLLTLSLAGTVLAAPAPPALKSVEKFQGQANGKYIIKLKSGVSRKGWVGKLKNQKTAVDWALINGIGAHLDDDELETLRASPDVESIAEDGIMSIFATATQTNAPWGLQRISQAGALSNTNTAALNFTYTYDTTAGAGVDIYIVDTGVLTTHTEFGGRARWGTSFVGTTTDGHGHGTHCAGTAAGSTYGVAKKANIIAVQVLDSSGSGATSGIISGLNWVLTQARASGRPSVVSMSLGGSASSSLDSAVASLTAGGVHVVVAAGNSNVNAANTSPARSPSAITVAASTIADAKASYSNYGAIIDVWGPGSNIISAWIGSSNTATNSISGTSMATPHVAGVVAYLLGKDGSITPAAMETKIKSLSSKNVLSGVPSGTVNQVVHI</sequence>
<reference evidence="10 11" key="1">
    <citation type="journal article" date="2020" name="ISME J.">
        <title>Uncovering the hidden diversity of litter-decomposition mechanisms in mushroom-forming fungi.</title>
        <authorList>
            <person name="Floudas D."/>
            <person name="Bentzer J."/>
            <person name="Ahren D."/>
            <person name="Johansson T."/>
            <person name="Persson P."/>
            <person name="Tunlid A."/>
        </authorList>
    </citation>
    <scope>NUCLEOTIDE SEQUENCE [LARGE SCALE GENOMIC DNA]</scope>
    <source>
        <strain evidence="10 11">CBS 175.51</strain>
    </source>
</reference>
<dbReference type="InterPro" id="IPR015500">
    <property type="entry name" value="Peptidase_S8_subtilisin-rel"/>
</dbReference>
<evidence type="ECO:0000256" key="4">
    <source>
        <dbReference type="ARBA" id="ARBA00022825"/>
    </source>
</evidence>
<feature type="chain" id="PRO_5034933337" description="Serine protease" evidence="7">
    <location>
        <begin position="22"/>
        <end position="391"/>
    </location>
</feature>
<feature type="active site" description="Charge relay system" evidence="5">
    <location>
        <position position="153"/>
    </location>
</feature>
<feature type="domain" description="Inhibitor I9" evidence="9">
    <location>
        <begin position="70"/>
        <end position="102"/>
    </location>
</feature>
<dbReference type="InterPro" id="IPR023828">
    <property type="entry name" value="Peptidase_S8_Ser-AS"/>
</dbReference>
<dbReference type="Gene3D" id="3.40.50.200">
    <property type="entry name" value="Peptidase S8/S53 domain"/>
    <property type="match status" value="1"/>
</dbReference>
<protein>
    <recommendedName>
        <fullName evidence="12">Serine protease</fullName>
    </recommendedName>
</protein>
<feature type="active site" description="Charge relay system" evidence="5">
    <location>
        <position position="183"/>
    </location>
</feature>
<evidence type="ECO:0000259" key="9">
    <source>
        <dbReference type="Pfam" id="PF05922"/>
    </source>
</evidence>
<gene>
    <name evidence="10" type="ORF">D9611_012287</name>
</gene>
<dbReference type="Proteomes" id="UP000541558">
    <property type="component" value="Unassembled WGS sequence"/>
</dbReference>
<dbReference type="GO" id="GO:0004252">
    <property type="term" value="F:serine-type endopeptidase activity"/>
    <property type="evidence" value="ECO:0007669"/>
    <property type="project" value="UniProtKB-UniRule"/>
</dbReference>
<dbReference type="InterPro" id="IPR037045">
    <property type="entry name" value="S8pro/Inhibitor_I9_sf"/>
</dbReference>
<dbReference type="Gene3D" id="3.30.70.80">
    <property type="entry name" value="Peptidase S8 propeptide/proteinase inhibitor I9"/>
    <property type="match status" value="1"/>
</dbReference>
<dbReference type="PANTHER" id="PTHR43806">
    <property type="entry name" value="PEPTIDASE S8"/>
    <property type="match status" value="1"/>
</dbReference>
<keyword evidence="2 5" id="KW-0645">Protease</keyword>
<dbReference type="EMBL" id="JAACJK010000229">
    <property type="protein sequence ID" value="KAF5310412.1"/>
    <property type="molecule type" value="Genomic_DNA"/>
</dbReference>
<evidence type="ECO:0008006" key="12">
    <source>
        <dbReference type="Google" id="ProtNLM"/>
    </source>
</evidence>
<dbReference type="Pfam" id="PF00082">
    <property type="entry name" value="Peptidase_S8"/>
    <property type="match status" value="1"/>
</dbReference>
<evidence type="ECO:0000256" key="3">
    <source>
        <dbReference type="ARBA" id="ARBA00022801"/>
    </source>
</evidence>
<keyword evidence="3 5" id="KW-0378">Hydrolase</keyword>
<dbReference type="AlphaFoldDB" id="A0A8H5ASZ3"/>
<dbReference type="InterPro" id="IPR022398">
    <property type="entry name" value="Peptidase_S8_His-AS"/>
</dbReference>
<dbReference type="InterPro" id="IPR023827">
    <property type="entry name" value="Peptidase_S8_Asp-AS"/>
</dbReference>
<proteinExistence type="inferred from homology"/>
<keyword evidence="7" id="KW-0732">Signal</keyword>
<dbReference type="FunFam" id="3.40.50.200:FF:000014">
    <property type="entry name" value="Proteinase K"/>
    <property type="match status" value="1"/>
</dbReference>
<feature type="domain" description="Peptidase S8/S53" evidence="8">
    <location>
        <begin position="144"/>
        <end position="370"/>
    </location>
</feature>
<evidence type="ECO:0000313" key="10">
    <source>
        <dbReference type="EMBL" id="KAF5310412.1"/>
    </source>
</evidence>